<dbReference type="InterPro" id="IPR008271">
    <property type="entry name" value="Ser/Thr_kinase_AS"/>
</dbReference>
<name>A0ABU6X509_9FABA</name>
<dbReference type="PANTHER" id="PTHR27002:SF123">
    <property type="entry name" value="CYSTEINE-RICH RECEPTOR-LIKE PROTEIN KINASE 45"/>
    <property type="match status" value="1"/>
</dbReference>
<organism evidence="7 8">
    <name type="scientific">Stylosanthes scabra</name>
    <dbReference type="NCBI Taxonomy" id="79078"/>
    <lineage>
        <taxon>Eukaryota</taxon>
        <taxon>Viridiplantae</taxon>
        <taxon>Streptophyta</taxon>
        <taxon>Embryophyta</taxon>
        <taxon>Tracheophyta</taxon>
        <taxon>Spermatophyta</taxon>
        <taxon>Magnoliopsida</taxon>
        <taxon>eudicotyledons</taxon>
        <taxon>Gunneridae</taxon>
        <taxon>Pentapetalae</taxon>
        <taxon>rosids</taxon>
        <taxon>fabids</taxon>
        <taxon>Fabales</taxon>
        <taxon>Fabaceae</taxon>
        <taxon>Papilionoideae</taxon>
        <taxon>50 kb inversion clade</taxon>
        <taxon>dalbergioids sensu lato</taxon>
        <taxon>Dalbergieae</taxon>
        <taxon>Pterocarpus clade</taxon>
        <taxon>Stylosanthes</taxon>
    </lineage>
</organism>
<dbReference type="Proteomes" id="UP001341840">
    <property type="component" value="Unassembled WGS sequence"/>
</dbReference>
<sequence>MSNKSLDQFIFDPEKRSEFDWQTWYGIISGIARGLLYLHEESRLKIIHRDLKPNNVLLDHDMVAKISDFGMARIFFENQNTANTKRVVGTYGYMAPEYAMEGLFSVKSDVFSFGVMLLEIINGKRNSGFYTTELAPTLLAYAWQLWNEERKLEFVDPVMLESCVGCEEVVIRCMHIGLLCVQEDPELRPNMSSVVVLLGSKQMDLPKPSQPAFSLSRAFHVDLNPGPATATNPSVNGGSILSSVLPR</sequence>
<dbReference type="Gene3D" id="1.10.510.10">
    <property type="entry name" value="Transferase(Phosphotransferase) domain 1"/>
    <property type="match status" value="1"/>
</dbReference>
<dbReference type="EMBL" id="JASCZI010211487">
    <property type="protein sequence ID" value="MED6192921.1"/>
    <property type="molecule type" value="Genomic_DNA"/>
</dbReference>
<dbReference type="Pfam" id="PF07714">
    <property type="entry name" value="PK_Tyr_Ser-Thr"/>
    <property type="match status" value="1"/>
</dbReference>
<evidence type="ECO:0000256" key="4">
    <source>
        <dbReference type="ARBA" id="ARBA00022777"/>
    </source>
</evidence>
<dbReference type="PROSITE" id="PS00108">
    <property type="entry name" value="PROTEIN_KINASE_ST"/>
    <property type="match status" value="1"/>
</dbReference>
<dbReference type="PANTHER" id="PTHR27002">
    <property type="entry name" value="RECEPTOR-LIKE SERINE/THREONINE-PROTEIN KINASE SD1-8"/>
    <property type="match status" value="1"/>
</dbReference>
<dbReference type="InterPro" id="IPR011009">
    <property type="entry name" value="Kinase-like_dom_sf"/>
</dbReference>
<comment type="caution">
    <text evidence="7">The sequence shown here is derived from an EMBL/GenBank/DDBJ whole genome shotgun (WGS) entry which is preliminary data.</text>
</comment>
<dbReference type="InterPro" id="IPR001245">
    <property type="entry name" value="Ser-Thr/Tyr_kinase_cat_dom"/>
</dbReference>
<dbReference type="SMART" id="SM00220">
    <property type="entry name" value="S_TKc"/>
    <property type="match status" value="1"/>
</dbReference>
<keyword evidence="8" id="KW-1185">Reference proteome</keyword>
<protein>
    <submittedName>
        <fullName evidence="7">Cysteine-rich receptor-like protein kinase 10</fullName>
    </submittedName>
</protein>
<accession>A0ABU6X509</accession>
<gene>
    <name evidence="7" type="primary">CRK10</name>
    <name evidence="7" type="ORF">PIB30_014494</name>
</gene>
<evidence type="ECO:0000313" key="7">
    <source>
        <dbReference type="EMBL" id="MED6192921.1"/>
    </source>
</evidence>
<evidence type="ECO:0000256" key="1">
    <source>
        <dbReference type="ARBA" id="ARBA00022527"/>
    </source>
</evidence>
<dbReference type="SUPFAM" id="SSF56112">
    <property type="entry name" value="Protein kinase-like (PK-like)"/>
    <property type="match status" value="1"/>
</dbReference>
<keyword evidence="2" id="KW-0808">Transferase</keyword>
<dbReference type="PROSITE" id="PS50011">
    <property type="entry name" value="PROTEIN_KINASE_DOM"/>
    <property type="match status" value="1"/>
</dbReference>
<evidence type="ECO:0000256" key="3">
    <source>
        <dbReference type="ARBA" id="ARBA00022741"/>
    </source>
</evidence>
<evidence type="ECO:0000313" key="8">
    <source>
        <dbReference type="Proteomes" id="UP001341840"/>
    </source>
</evidence>
<evidence type="ECO:0000259" key="6">
    <source>
        <dbReference type="PROSITE" id="PS50011"/>
    </source>
</evidence>
<keyword evidence="1" id="KW-0723">Serine/threonine-protein kinase</keyword>
<evidence type="ECO:0000256" key="2">
    <source>
        <dbReference type="ARBA" id="ARBA00022679"/>
    </source>
</evidence>
<dbReference type="InterPro" id="IPR000719">
    <property type="entry name" value="Prot_kinase_dom"/>
</dbReference>
<keyword evidence="3" id="KW-0547">Nucleotide-binding</keyword>
<proteinExistence type="predicted"/>
<reference evidence="7 8" key="1">
    <citation type="journal article" date="2023" name="Plants (Basel)">
        <title>Bridging the Gap: Combining Genomics and Transcriptomics Approaches to Understand Stylosanthes scabra, an Orphan Legume from the Brazilian Caatinga.</title>
        <authorList>
            <person name="Ferreira-Neto J.R.C."/>
            <person name="da Silva M.D."/>
            <person name="Binneck E."/>
            <person name="de Melo N.F."/>
            <person name="da Silva R.H."/>
            <person name="de Melo A.L.T.M."/>
            <person name="Pandolfi V."/>
            <person name="Bustamante F.O."/>
            <person name="Brasileiro-Vidal A.C."/>
            <person name="Benko-Iseppon A.M."/>
        </authorList>
    </citation>
    <scope>NUCLEOTIDE SEQUENCE [LARGE SCALE GENOMIC DNA]</scope>
    <source>
        <tissue evidence="7">Leaves</tissue>
    </source>
</reference>
<evidence type="ECO:0000256" key="5">
    <source>
        <dbReference type="ARBA" id="ARBA00022840"/>
    </source>
</evidence>
<feature type="domain" description="Protein kinase" evidence="6">
    <location>
        <begin position="1"/>
        <end position="213"/>
    </location>
</feature>
<keyword evidence="4" id="KW-0418">Kinase</keyword>
<keyword evidence="5" id="KW-0067">ATP-binding</keyword>